<organism evidence="2 3">
    <name type="scientific">Orchesella dallaii</name>
    <dbReference type="NCBI Taxonomy" id="48710"/>
    <lineage>
        <taxon>Eukaryota</taxon>
        <taxon>Metazoa</taxon>
        <taxon>Ecdysozoa</taxon>
        <taxon>Arthropoda</taxon>
        <taxon>Hexapoda</taxon>
        <taxon>Collembola</taxon>
        <taxon>Entomobryomorpha</taxon>
        <taxon>Entomobryoidea</taxon>
        <taxon>Orchesellidae</taxon>
        <taxon>Orchesellinae</taxon>
        <taxon>Orchesella</taxon>
    </lineage>
</organism>
<dbReference type="Gene3D" id="1.10.238.10">
    <property type="entry name" value="EF-hand"/>
    <property type="match status" value="1"/>
</dbReference>
<evidence type="ECO:0000259" key="1">
    <source>
        <dbReference type="PROSITE" id="PS50222"/>
    </source>
</evidence>
<dbReference type="InterPro" id="IPR011992">
    <property type="entry name" value="EF-hand-dom_pair"/>
</dbReference>
<proteinExistence type="predicted"/>
<dbReference type="InterPro" id="IPR002048">
    <property type="entry name" value="EF_hand_dom"/>
</dbReference>
<accession>A0ABP1PQL5</accession>
<dbReference type="Pfam" id="PF13833">
    <property type="entry name" value="EF-hand_8"/>
    <property type="match status" value="1"/>
</dbReference>
<protein>
    <recommendedName>
        <fullName evidence="1">EF-hand domain-containing protein</fullName>
    </recommendedName>
</protein>
<feature type="domain" description="EF-hand" evidence="1">
    <location>
        <begin position="44"/>
        <end position="79"/>
    </location>
</feature>
<keyword evidence="3" id="KW-1185">Reference proteome</keyword>
<comment type="caution">
    <text evidence="2">The sequence shown here is derived from an EMBL/GenBank/DDBJ whole genome shotgun (WGS) entry which is preliminary data.</text>
</comment>
<gene>
    <name evidence="2" type="ORF">ODALV1_LOCUS2618</name>
</gene>
<name>A0ABP1PQL5_9HEXA</name>
<dbReference type="SUPFAM" id="SSF47473">
    <property type="entry name" value="EF-hand"/>
    <property type="match status" value="1"/>
</dbReference>
<dbReference type="Proteomes" id="UP001642540">
    <property type="component" value="Unassembled WGS sequence"/>
</dbReference>
<evidence type="ECO:0000313" key="3">
    <source>
        <dbReference type="Proteomes" id="UP001642540"/>
    </source>
</evidence>
<sequence length="100" mass="12000">MEYKIRKESQTLMEKVFHNYERRGQIRSYQLGAMLRALNPELALNDDDLRQRFTEFDTDNDGALDFDSFNRLALHYLVQQTRRESDGFAHKNLIRLNDFQ</sequence>
<dbReference type="EMBL" id="CAXLJM020000007">
    <property type="protein sequence ID" value="CAL8073438.1"/>
    <property type="molecule type" value="Genomic_DNA"/>
</dbReference>
<evidence type="ECO:0000313" key="2">
    <source>
        <dbReference type="EMBL" id="CAL8073438.1"/>
    </source>
</evidence>
<reference evidence="2 3" key="1">
    <citation type="submission" date="2024-08" db="EMBL/GenBank/DDBJ databases">
        <authorList>
            <person name="Cucini C."/>
            <person name="Frati F."/>
        </authorList>
    </citation>
    <scope>NUCLEOTIDE SEQUENCE [LARGE SCALE GENOMIC DNA]</scope>
</reference>
<dbReference type="PROSITE" id="PS50222">
    <property type="entry name" value="EF_HAND_2"/>
    <property type="match status" value="1"/>
</dbReference>